<dbReference type="InterPro" id="IPR005844">
    <property type="entry name" value="A-D-PHexomutase_a/b/a-I"/>
</dbReference>
<comment type="similarity">
    <text evidence="3">Belongs to the phosphohexose mutase family.</text>
</comment>
<evidence type="ECO:0000256" key="4">
    <source>
        <dbReference type="ARBA" id="ARBA00022490"/>
    </source>
</evidence>
<dbReference type="GO" id="GO:0005737">
    <property type="term" value="C:cytoplasm"/>
    <property type="evidence" value="ECO:0007669"/>
    <property type="project" value="UniProtKB-SubCell"/>
</dbReference>
<sequence length="670" mass="74771">MAALPVEDSVSSLVQKWLEWDQDPTTRSEIEQLRDTGQTDELEKRLRKLRDAGLRGRMAAGFSCMNSLTVIQASQGLAKYLRDYHGDLISRGVIIGHDARHNSAKFAALAANAFIAQEIPVLFYSGPAVTPSVPFGVTDLHTLAGVMVTASHNPAQDNGYKVYFKNGCQINSPMDREISESIEQNLKPWPNAWKESPSSDYLRAQAYEEILPRYTTRVWHYSKSTVQEWKRPRPFVYTPLHGVGGLVFPALCRSLGINDFTSVPKQVTPDPDFPTLPFPNPEEAGALDLAVETADREGKTLIIANDPDADRFAAAEKVDGSWFFFTGNHIGVLLASHLFDTLENIDSDTRVAVLNSAVSTTMLSKMAAARGIYFEESLTGFKWMGNTSRKLEESGYYVTFAFEEALGYMFPEVCYDKDGITAAMVFLSAEARWSSQGLTPYTKLQQLFQEFGHHETLNNYFRSPNPETSMDLFRSIRAGPSRDEMRLGPFKILRWRDMTEDYDSGTDNKKPTLPADKSSQMLTLWLDPDVRFTIRASGTEAKVKFYIESCSASREQAIAAVCDTFKAVLKEWIQPFGRSMTYSKQLPTSSGHILRLADAIAHTGSPSQNAKPALVQLSSPAVVVKTAKIQPAPPPTTTATSALRIISILQQHRRRRRRRRHAKTPGHPIN</sequence>
<dbReference type="GO" id="GO:0000287">
    <property type="term" value="F:magnesium ion binding"/>
    <property type="evidence" value="ECO:0007669"/>
    <property type="project" value="InterPro"/>
</dbReference>
<dbReference type="InterPro" id="IPR005846">
    <property type="entry name" value="A-D-PHexomutase_a/b/a-III"/>
</dbReference>
<evidence type="ECO:0000259" key="14">
    <source>
        <dbReference type="Pfam" id="PF02879"/>
    </source>
</evidence>
<evidence type="ECO:0000259" key="13">
    <source>
        <dbReference type="Pfam" id="PF02878"/>
    </source>
</evidence>
<dbReference type="SUPFAM" id="SSF53738">
    <property type="entry name" value="Phosphoglucomutase, first 3 domains"/>
    <property type="match status" value="3"/>
</dbReference>
<keyword evidence="4" id="KW-0963">Cytoplasm</keyword>
<dbReference type="Proteomes" id="UP000034291">
    <property type="component" value="Unassembled WGS sequence"/>
</dbReference>
<dbReference type="PANTHER" id="PTHR45745:SF1">
    <property type="entry name" value="PHOSPHOGLUCOMUTASE 2B-RELATED"/>
    <property type="match status" value="1"/>
</dbReference>
<comment type="subcellular location">
    <subcellularLocation>
        <location evidence="2">Cytoplasm</location>
    </subcellularLocation>
</comment>
<dbReference type="InterPro" id="IPR036900">
    <property type="entry name" value="A-D-PHexomutase_C_sf"/>
</dbReference>
<comment type="caution">
    <text evidence="16">The sequence shown here is derived from an EMBL/GenBank/DDBJ whole genome shotgun (WGS) entry which is preliminary data.</text>
</comment>
<dbReference type="PROSITE" id="PS00710">
    <property type="entry name" value="PGM_PMM"/>
    <property type="match status" value="1"/>
</dbReference>
<evidence type="ECO:0000313" key="17">
    <source>
        <dbReference type="Proteomes" id="UP000034291"/>
    </source>
</evidence>
<proteinExistence type="inferred from homology"/>
<dbReference type="STRING" id="308745.A0A0F8UFI8"/>
<dbReference type="InterPro" id="IPR005845">
    <property type="entry name" value="A-D-PHexomutase_a/b/a-II"/>
</dbReference>
<organism evidence="16 17">
    <name type="scientific">Aspergillus rambellii</name>
    <dbReference type="NCBI Taxonomy" id="308745"/>
    <lineage>
        <taxon>Eukaryota</taxon>
        <taxon>Fungi</taxon>
        <taxon>Dikarya</taxon>
        <taxon>Ascomycota</taxon>
        <taxon>Pezizomycotina</taxon>
        <taxon>Eurotiomycetes</taxon>
        <taxon>Eurotiomycetidae</taxon>
        <taxon>Eurotiales</taxon>
        <taxon>Aspergillaceae</taxon>
        <taxon>Aspergillus</taxon>
        <taxon>Aspergillus subgen. Nidulantes</taxon>
    </lineage>
</organism>
<evidence type="ECO:0000256" key="5">
    <source>
        <dbReference type="ARBA" id="ARBA00022526"/>
    </source>
</evidence>
<gene>
    <name evidence="16" type="ORF">ARAM_001630</name>
</gene>
<evidence type="ECO:0000256" key="3">
    <source>
        <dbReference type="ARBA" id="ARBA00010231"/>
    </source>
</evidence>
<evidence type="ECO:0000259" key="12">
    <source>
        <dbReference type="Pfam" id="PF00408"/>
    </source>
</evidence>
<evidence type="ECO:0000256" key="11">
    <source>
        <dbReference type="SAM" id="MobiDB-lite"/>
    </source>
</evidence>
<dbReference type="OrthoDB" id="8300170at2759"/>
<keyword evidence="9" id="KW-0413">Isomerase</keyword>
<dbReference type="PANTHER" id="PTHR45745">
    <property type="entry name" value="PHOSPHOMANNOMUTASE 45A"/>
    <property type="match status" value="1"/>
</dbReference>
<evidence type="ECO:0000259" key="15">
    <source>
        <dbReference type="Pfam" id="PF02880"/>
    </source>
</evidence>
<evidence type="ECO:0008006" key="18">
    <source>
        <dbReference type="Google" id="ProtNLM"/>
    </source>
</evidence>
<evidence type="ECO:0000256" key="2">
    <source>
        <dbReference type="ARBA" id="ARBA00004496"/>
    </source>
</evidence>
<keyword evidence="5" id="KW-0313">Glucose metabolism</keyword>
<evidence type="ECO:0000256" key="6">
    <source>
        <dbReference type="ARBA" id="ARBA00022553"/>
    </source>
</evidence>
<keyword evidence="10" id="KW-0119">Carbohydrate metabolism</keyword>
<keyword evidence="8" id="KW-0460">Magnesium</keyword>
<keyword evidence="17" id="KW-1185">Reference proteome</keyword>
<evidence type="ECO:0000256" key="7">
    <source>
        <dbReference type="ARBA" id="ARBA00022723"/>
    </source>
</evidence>
<evidence type="ECO:0000256" key="9">
    <source>
        <dbReference type="ARBA" id="ARBA00023235"/>
    </source>
</evidence>
<dbReference type="InterPro" id="IPR016066">
    <property type="entry name" value="A-D-PHexomutase_CS"/>
</dbReference>
<dbReference type="AlphaFoldDB" id="A0A0F8UFI8"/>
<feature type="domain" description="Alpha-D-phosphohexomutase alpha/beta/alpha" evidence="13">
    <location>
        <begin position="48"/>
        <end position="185"/>
    </location>
</feature>
<dbReference type="GO" id="GO:0005634">
    <property type="term" value="C:nucleus"/>
    <property type="evidence" value="ECO:0007669"/>
    <property type="project" value="TreeGrafter"/>
</dbReference>
<feature type="region of interest" description="Disordered" evidence="11">
    <location>
        <begin position="651"/>
        <end position="670"/>
    </location>
</feature>
<dbReference type="Pfam" id="PF02880">
    <property type="entry name" value="PGM_PMM_III"/>
    <property type="match status" value="1"/>
</dbReference>
<dbReference type="GO" id="GO:0008973">
    <property type="term" value="F:phosphopentomutase activity"/>
    <property type="evidence" value="ECO:0007669"/>
    <property type="project" value="TreeGrafter"/>
</dbReference>
<dbReference type="Pfam" id="PF02878">
    <property type="entry name" value="PGM_PMM_I"/>
    <property type="match status" value="1"/>
</dbReference>
<dbReference type="InterPro" id="IPR005843">
    <property type="entry name" value="A-D-PHexomutase_C"/>
</dbReference>
<feature type="domain" description="Alpha-D-phosphohexomutase alpha/beta/alpha" evidence="14">
    <location>
        <begin position="213"/>
        <end position="316"/>
    </location>
</feature>
<evidence type="ECO:0000256" key="1">
    <source>
        <dbReference type="ARBA" id="ARBA00001946"/>
    </source>
</evidence>
<reference evidence="16 17" key="1">
    <citation type="submission" date="2015-02" db="EMBL/GenBank/DDBJ databases">
        <title>Draft Genome Sequences of Two Closely-Related Aflatoxigenic Aspergillus Species Obtained from the Cote d'Ivoire.</title>
        <authorList>
            <person name="Moore G.G."/>
            <person name="Beltz S.B."/>
            <person name="Mack B.M."/>
        </authorList>
    </citation>
    <scope>NUCLEOTIDE SEQUENCE [LARGE SCALE GENOMIC DNA]</scope>
    <source>
        <strain evidence="16 17">SRRC1468</strain>
    </source>
</reference>
<protein>
    <recommendedName>
        <fullName evidence="18">Phosphoglucomutase</fullName>
    </recommendedName>
</protein>
<evidence type="ECO:0000256" key="8">
    <source>
        <dbReference type="ARBA" id="ARBA00022842"/>
    </source>
</evidence>
<dbReference type="EMBL" id="JZBS01002519">
    <property type="protein sequence ID" value="KKK18318.1"/>
    <property type="molecule type" value="Genomic_DNA"/>
</dbReference>
<dbReference type="GO" id="GO:0006006">
    <property type="term" value="P:glucose metabolic process"/>
    <property type="evidence" value="ECO:0007669"/>
    <property type="project" value="UniProtKB-KW"/>
</dbReference>
<dbReference type="CDD" id="cd05799">
    <property type="entry name" value="PGM2"/>
    <property type="match status" value="1"/>
</dbReference>
<dbReference type="GO" id="GO:0006166">
    <property type="term" value="P:purine ribonucleoside salvage"/>
    <property type="evidence" value="ECO:0007669"/>
    <property type="project" value="TreeGrafter"/>
</dbReference>
<keyword evidence="7" id="KW-0479">Metal-binding</keyword>
<evidence type="ECO:0000313" key="16">
    <source>
        <dbReference type="EMBL" id="KKK18318.1"/>
    </source>
</evidence>
<dbReference type="SUPFAM" id="SSF55957">
    <property type="entry name" value="Phosphoglucomutase, C-terminal domain"/>
    <property type="match status" value="1"/>
</dbReference>
<feature type="compositionally biased region" description="Basic residues" evidence="11">
    <location>
        <begin position="651"/>
        <end position="664"/>
    </location>
</feature>
<dbReference type="Pfam" id="PF02879">
    <property type="entry name" value="PGM_PMM_II"/>
    <property type="match status" value="1"/>
</dbReference>
<name>A0A0F8UFI8_9EURO</name>
<dbReference type="FunFam" id="3.40.120.10:FF:000035">
    <property type="entry name" value="Pgm3p"/>
    <property type="match status" value="1"/>
</dbReference>
<dbReference type="InterPro" id="IPR016055">
    <property type="entry name" value="A-D-PHexomutase_a/b/a-I/II/III"/>
</dbReference>
<keyword evidence="6" id="KW-0597">Phosphoprotein</keyword>
<accession>A0A0F8UFI8</accession>
<feature type="domain" description="Alpha-D-phosphohexomutase alpha/beta/alpha" evidence="15">
    <location>
        <begin position="327"/>
        <end position="432"/>
    </location>
</feature>
<feature type="domain" description="Alpha-D-phosphohexomutase C-terminal" evidence="12">
    <location>
        <begin position="528"/>
        <end position="560"/>
    </location>
</feature>
<comment type="cofactor">
    <cofactor evidence="1">
        <name>Mg(2+)</name>
        <dbReference type="ChEBI" id="CHEBI:18420"/>
    </cofactor>
</comment>
<dbReference type="Gene3D" id="3.40.120.10">
    <property type="entry name" value="Alpha-D-Glucose-1,6-Bisphosphate, subunit A, domain 3"/>
    <property type="match status" value="3"/>
</dbReference>
<evidence type="ECO:0000256" key="10">
    <source>
        <dbReference type="ARBA" id="ARBA00023277"/>
    </source>
</evidence>
<dbReference type="Pfam" id="PF00408">
    <property type="entry name" value="PGM_PMM_IV"/>
    <property type="match status" value="1"/>
</dbReference>